<reference evidence="2 3" key="1">
    <citation type="submission" date="2019-04" db="EMBL/GenBank/DDBJ databases">
        <title>Genome sequencing of Clostridium botulinum Groups I-IV and Clostridium butyricum.</title>
        <authorList>
            <person name="Brunt J."/>
            <person name="Van Vliet A.H.M."/>
            <person name="Stringer S.C."/>
            <person name="Carter A.T."/>
            <person name="Peck M.W."/>
        </authorList>
    </citation>
    <scope>NUCLEOTIDE SEQUENCE [LARGE SCALE GENOMIC DNA]</scope>
    <source>
        <strain evidence="2 3">IFR 18/094</strain>
    </source>
</reference>
<feature type="transmembrane region" description="Helical" evidence="1">
    <location>
        <begin position="39"/>
        <end position="59"/>
    </location>
</feature>
<organism evidence="2 3">
    <name type="scientific">Clostridium niameyense</name>
    <dbReference type="NCBI Taxonomy" id="1622073"/>
    <lineage>
        <taxon>Bacteria</taxon>
        <taxon>Bacillati</taxon>
        <taxon>Bacillota</taxon>
        <taxon>Clostridia</taxon>
        <taxon>Eubacteriales</taxon>
        <taxon>Clostridiaceae</taxon>
        <taxon>Clostridium</taxon>
    </lineage>
</organism>
<proteinExistence type="predicted"/>
<evidence type="ECO:0000313" key="3">
    <source>
        <dbReference type="Proteomes" id="UP000473885"/>
    </source>
</evidence>
<keyword evidence="1" id="KW-0472">Membrane</keyword>
<feature type="transmembrane region" description="Helical" evidence="1">
    <location>
        <begin position="16"/>
        <end position="33"/>
    </location>
</feature>
<protein>
    <submittedName>
        <fullName evidence="2">ABC-2 transporter permease</fullName>
    </submittedName>
</protein>
<gene>
    <name evidence="2" type="ORF">FDF74_07260</name>
</gene>
<dbReference type="RefSeq" id="WP_163249150.1">
    <property type="nucleotide sequence ID" value="NZ_SXDP01000004.1"/>
</dbReference>
<dbReference type="AlphaFoldDB" id="A0A6M0RBS5"/>
<dbReference type="InterPro" id="IPR025699">
    <property type="entry name" value="ABC2_memb-like"/>
</dbReference>
<accession>A0A6M0RBS5</accession>
<evidence type="ECO:0000313" key="2">
    <source>
        <dbReference type="EMBL" id="NEZ47009.1"/>
    </source>
</evidence>
<feature type="transmembrane region" description="Helical" evidence="1">
    <location>
        <begin position="184"/>
        <end position="202"/>
    </location>
</feature>
<dbReference type="PANTHER" id="PTHR41309">
    <property type="entry name" value="MEMBRANE PROTEIN-RELATED"/>
    <property type="match status" value="1"/>
</dbReference>
<evidence type="ECO:0000256" key="1">
    <source>
        <dbReference type="SAM" id="Phobius"/>
    </source>
</evidence>
<feature type="transmembrane region" description="Helical" evidence="1">
    <location>
        <begin position="80"/>
        <end position="105"/>
    </location>
</feature>
<dbReference type="Pfam" id="PF13346">
    <property type="entry name" value="ABC2_membrane_5"/>
    <property type="match status" value="1"/>
</dbReference>
<comment type="caution">
    <text evidence="2">The sequence shown here is derived from an EMBL/GenBank/DDBJ whole genome shotgun (WGS) entry which is preliminary data.</text>
</comment>
<feature type="transmembrane region" description="Helical" evidence="1">
    <location>
        <begin position="146"/>
        <end position="164"/>
    </location>
</feature>
<name>A0A6M0RBS5_9CLOT</name>
<sequence length="207" mass="23652">MFNINLLKKELLQAKVYVKHAFLLTLLYVFLGRNFNLDGLYFFIILPAIYTITASIDIMDGQKKGSYIINSLPVTRREVVISKYLSSLIYTIIATIILKVITHAINPFGIKPLDFKVALNIILGITLYNTFSYVLYFCFNNKISQIITLLVYTLMCIGSFMIFTTRLSGKLNFIIEILNSNLRILIVVLICLISVIVSLNVYEKKDL</sequence>
<feature type="transmembrane region" description="Helical" evidence="1">
    <location>
        <begin position="117"/>
        <end position="139"/>
    </location>
</feature>
<keyword evidence="3" id="KW-1185">Reference proteome</keyword>
<dbReference type="EMBL" id="SXDP01000004">
    <property type="protein sequence ID" value="NEZ47009.1"/>
    <property type="molecule type" value="Genomic_DNA"/>
</dbReference>
<keyword evidence="1" id="KW-1133">Transmembrane helix</keyword>
<keyword evidence="1" id="KW-0812">Transmembrane</keyword>
<dbReference type="Proteomes" id="UP000473885">
    <property type="component" value="Unassembled WGS sequence"/>
</dbReference>
<dbReference type="PANTHER" id="PTHR41309:SF2">
    <property type="entry name" value="MEMBRANE PROTEIN"/>
    <property type="match status" value="1"/>
</dbReference>